<feature type="region of interest" description="Disordered" evidence="4">
    <location>
        <begin position="1"/>
        <end position="44"/>
    </location>
</feature>
<dbReference type="InterPro" id="IPR002110">
    <property type="entry name" value="Ankyrin_rpt"/>
</dbReference>
<feature type="compositionally biased region" description="Low complexity" evidence="4">
    <location>
        <begin position="74"/>
        <end position="102"/>
    </location>
</feature>
<feature type="region of interest" description="Disordered" evidence="4">
    <location>
        <begin position="61"/>
        <end position="104"/>
    </location>
</feature>
<protein>
    <submittedName>
        <fullName evidence="5">Ankyrin</fullName>
    </submittedName>
</protein>
<accession>N1QK62</accession>
<keyword evidence="1" id="KW-0677">Repeat</keyword>
<evidence type="ECO:0000313" key="5">
    <source>
        <dbReference type="EMBL" id="EMF12205.1"/>
    </source>
</evidence>
<dbReference type="InterPro" id="IPR036770">
    <property type="entry name" value="Ankyrin_rpt-contain_sf"/>
</dbReference>
<evidence type="ECO:0000313" key="6">
    <source>
        <dbReference type="Proteomes" id="UP000016931"/>
    </source>
</evidence>
<dbReference type="OrthoDB" id="366390at2759"/>
<dbReference type="AlphaFoldDB" id="N1QK62"/>
<feature type="compositionally biased region" description="Basic and acidic residues" evidence="4">
    <location>
        <begin position="1"/>
        <end position="12"/>
    </location>
</feature>
<keyword evidence="2 3" id="KW-0040">ANK repeat</keyword>
<dbReference type="PROSITE" id="PS50088">
    <property type="entry name" value="ANK_REPEAT"/>
    <property type="match status" value="1"/>
</dbReference>
<dbReference type="PANTHER" id="PTHR24171">
    <property type="entry name" value="ANKYRIN REPEAT DOMAIN-CONTAINING PROTEIN 39-RELATED"/>
    <property type="match status" value="1"/>
</dbReference>
<evidence type="ECO:0000256" key="4">
    <source>
        <dbReference type="SAM" id="MobiDB-lite"/>
    </source>
</evidence>
<evidence type="ECO:0000256" key="3">
    <source>
        <dbReference type="PROSITE-ProRule" id="PRU00023"/>
    </source>
</evidence>
<dbReference type="SMART" id="SM00248">
    <property type="entry name" value="ANK"/>
    <property type="match status" value="2"/>
</dbReference>
<dbReference type="Pfam" id="PF12796">
    <property type="entry name" value="Ank_2"/>
    <property type="match status" value="1"/>
</dbReference>
<dbReference type="HOGENOM" id="CLU_1147802_0_0_1"/>
<dbReference type="STRING" id="692275.N1QK62"/>
<feature type="repeat" description="ANK" evidence="3">
    <location>
        <begin position="143"/>
        <end position="175"/>
    </location>
</feature>
<dbReference type="EMBL" id="KB456265">
    <property type="protein sequence ID" value="EMF12205.1"/>
    <property type="molecule type" value="Genomic_DNA"/>
</dbReference>
<dbReference type="SUPFAM" id="SSF48403">
    <property type="entry name" value="Ankyrin repeat"/>
    <property type="match status" value="1"/>
</dbReference>
<dbReference type="RefSeq" id="XP_016760326.1">
    <property type="nucleotide sequence ID" value="XM_016907716.1"/>
</dbReference>
<reference evidence="5 6" key="1">
    <citation type="journal article" date="2012" name="PLoS Pathog.">
        <title>Diverse lifestyles and strategies of plant pathogenesis encoded in the genomes of eighteen Dothideomycetes fungi.</title>
        <authorList>
            <person name="Ohm R.A."/>
            <person name="Feau N."/>
            <person name="Henrissat B."/>
            <person name="Schoch C.L."/>
            <person name="Horwitz B.A."/>
            <person name="Barry K.W."/>
            <person name="Condon B.J."/>
            <person name="Copeland A.C."/>
            <person name="Dhillon B."/>
            <person name="Glaser F."/>
            <person name="Hesse C.N."/>
            <person name="Kosti I."/>
            <person name="LaButti K."/>
            <person name="Lindquist E.A."/>
            <person name="Lucas S."/>
            <person name="Salamov A.A."/>
            <person name="Bradshaw R.E."/>
            <person name="Ciuffetti L."/>
            <person name="Hamelin R.C."/>
            <person name="Kema G.H.J."/>
            <person name="Lawrence C."/>
            <person name="Scott J.A."/>
            <person name="Spatafora J.W."/>
            <person name="Turgeon B.G."/>
            <person name="de Wit P.J.G.M."/>
            <person name="Zhong S."/>
            <person name="Goodwin S.B."/>
            <person name="Grigoriev I.V."/>
        </authorList>
    </citation>
    <scope>NUCLEOTIDE SEQUENCE [LARGE SCALE GENOMIC DNA]</scope>
    <source>
        <strain evidence="5 6">SO2202</strain>
    </source>
</reference>
<evidence type="ECO:0000256" key="1">
    <source>
        <dbReference type="ARBA" id="ARBA00022737"/>
    </source>
</evidence>
<evidence type="ECO:0000256" key="2">
    <source>
        <dbReference type="ARBA" id="ARBA00023043"/>
    </source>
</evidence>
<dbReference type="eggNOG" id="KOG0504">
    <property type="taxonomic scope" value="Eukaryota"/>
</dbReference>
<keyword evidence="6" id="KW-1185">Reference proteome</keyword>
<name>N1QK62_SPHMS</name>
<dbReference type="Proteomes" id="UP000016931">
    <property type="component" value="Unassembled WGS sequence"/>
</dbReference>
<dbReference type="PROSITE" id="PS50297">
    <property type="entry name" value="ANK_REP_REGION"/>
    <property type="match status" value="1"/>
</dbReference>
<sequence length="242" mass="25666">MKSERASEREMARNQSANKRSRRMNILRPSDKTSGDGSSSDDLTSDIHSLFELHSLTNTSTASPIMGLPQLQNPSSTADTTTTTSPPAKPASSSSSSAAATSQLPPEALDLATKLFDFARTGQTASLQQYISAGIPVNLTNHKGDTLLMLATYHGHMSTVQMLVEKGAELDILNDRGQSIVAGAVFKGYGDIVKYLAEQGADLAAGQPNAIESAQMFQRRDLLRLFGVEDVVGGQGGHQGVS</sequence>
<proteinExistence type="predicted"/>
<dbReference type="OMA" id="YHDHAST"/>
<gene>
    <name evidence="5" type="ORF">SEPMUDRAFT_157023</name>
</gene>
<dbReference type="GeneID" id="27904853"/>
<organism evidence="5 6">
    <name type="scientific">Sphaerulina musiva (strain SO2202)</name>
    <name type="common">Poplar stem canker fungus</name>
    <name type="synonym">Septoria musiva</name>
    <dbReference type="NCBI Taxonomy" id="692275"/>
    <lineage>
        <taxon>Eukaryota</taxon>
        <taxon>Fungi</taxon>
        <taxon>Dikarya</taxon>
        <taxon>Ascomycota</taxon>
        <taxon>Pezizomycotina</taxon>
        <taxon>Dothideomycetes</taxon>
        <taxon>Dothideomycetidae</taxon>
        <taxon>Mycosphaerellales</taxon>
        <taxon>Mycosphaerellaceae</taxon>
        <taxon>Sphaerulina</taxon>
    </lineage>
</organism>
<dbReference type="PANTHER" id="PTHR24171:SF9">
    <property type="entry name" value="ANKYRIN REPEAT DOMAIN-CONTAINING PROTEIN 39"/>
    <property type="match status" value="1"/>
</dbReference>
<dbReference type="Gene3D" id="1.25.40.20">
    <property type="entry name" value="Ankyrin repeat-containing domain"/>
    <property type="match status" value="1"/>
</dbReference>